<dbReference type="InterPro" id="IPR050508">
    <property type="entry name" value="Methyltransf_Superfamily"/>
</dbReference>
<dbReference type="SUPFAM" id="SSF53335">
    <property type="entry name" value="S-adenosyl-L-methionine-dependent methyltransferases"/>
    <property type="match status" value="1"/>
</dbReference>
<dbReference type="Pfam" id="PF08241">
    <property type="entry name" value="Methyltransf_11"/>
    <property type="match status" value="1"/>
</dbReference>
<dbReference type="AlphaFoldDB" id="A0A518HZX7"/>
<name>A0A518HZX7_9BACT</name>
<organism evidence="3 4">
    <name type="scientific">Stieleria neptunia</name>
    <dbReference type="NCBI Taxonomy" id="2527979"/>
    <lineage>
        <taxon>Bacteria</taxon>
        <taxon>Pseudomonadati</taxon>
        <taxon>Planctomycetota</taxon>
        <taxon>Planctomycetia</taxon>
        <taxon>Pirellulales</taxon>
        <taxon>Pirellulaceae</taxon>
        <taxon>Stieleria</taxon>
    </lineage>
</organism>
<dbReference type="KEGG" id="snep:Enr13x_63180"/>
<dbReference type="PANTHER" id="PTHR42912">
    <property type="entry name" value="METHYLTRANSFERASE"/>
    <property type="match status" value="1"/>
</dbReference>
<accession>A0A518HZX7</accession>
<dbReference type="InterPro" id="IPR029063">
    <property type="entry name" value="SAM-dependent_MTases_sf"/>
</dbReference>
<feature type="compositionally biased region" description="Basic and acidic residues" evidence="1">
    <location>
        <begin position="38"/>
        <end position="50"/>
    </location>
</feature>
<dbReference type="CDD" id="cd02440">
    <property type="entry name" value="AdoMet_MTases"/>
    <property type="match status" value="1"/>
</dbReference>
<evidence type="ECO:0000313" key="3">
    <source>
        <dbReference type="EMBL" id="QDV46409.1"/>
    </source>
</evidence>
<dbReference type="GO" id="GO:0008757">
    <property type="term" value="F:S-adenosylmethionine-dependent methyltransferase activity"/>
    <property type="evidence" value="ECO:0007669"/>
    <property type="project" value="InterPro"/>
</dbReference>
<keyword evidence="4" id="KW-1185">Reference proteome</keyword>
<sequence>MGRCVRSDQVSLLAGQPYHPAFVAREQLLMSTATPHQQDSKDKSDSEQKRSRVPHAAKLYHNLVPAYQAFWPAVAGKNIRAEVGAMQLANDAKVLEVGVGTGLSLASYPRHIRLTGIDLSESMLAEAQTLIDRKGWDHITVQPMNAEELEFDDDQFDVVTSFHTVSVVSNPAKMMRELVRVCRPGGQILIINHFRSDNPIIARVVDSAGNVTKRLGWRTDLELEEVLRELPIRIDQRYKPNPFSFFTIMKATAKPDRV</sequence>
<dbReference type="GO" id="GO:0032259">
    <property type="term" value="P:methylation"/>
    <property type="evidence" value="ECO:0007669"/>
    <property type="project" value="UniProtKB-KW"/>
</dbReference>
<dbReference type="EMBL" id="CP037423">
    <property type="protein sequence ID" value="QDV46409.1"/>
    <property type="molecule type" value="Genomic_DNA"/>
</dbReference>
<reference evidence="3 4" key="1">
    <citation type="submission" date="2019-03" db="EMBL/GenBank/DDBJ databases">
        <title>Deep-cultivation of Planctomycetes and their phenomic and genomic characterization uncovers novel biology.</title>
        <authorList>
            <person name="Wiegand S."/>
            <person name="Jogler M."/>
            <person name="Boedeker C."/>
            <person name="Pinto D."/>
            <person name="Vollmers J."/>
            <person name="Rivas-Marin E."/>
            <person name="Kohn T."/>
            <person name="Peeters S.H."/>
            <person name="Heuer A."/>
            <person name="Rast P."/>
            <person name="Oberbeckmann S."/>
            <person name="Bunk B."/>
            <person name="Jeske O."/>
            <person name="Meyerdierks A."/>
            <person name="Storesund J.E."/>
            <person name="Kallscheuer N."/>
            <person name="Luecker S."/>
            <person name="Lage O.M."/>
            <person name="Pohl T."/>
            <person name="Merkel B.J."/>
            <person name="Hornburger P."/>
            <person name="Mueller R.-W."/>
            <person name="Bruemmer F."/>
            <person name="Labrenz M."/>
            <person name="Spormann A.M."/>
            <person name="Op den Camp H."/>
            <person name="Overmann J."/>
            <person name="Amann R."/>
            <person name="Jetten M.S.M."/>
            <person name="Mascher T."/>
            <person name="Medema M.H."/>
            <person name="Devos D.P."/>
            <person name="Kaster A.-K."/>
            <person name="Ovreas L."/>
            <person name="Rohde M."/>
            <person name="Galperin M.Y."/>
            <person name="Jogler C."/>
        </authorList>
    </citation>
    <scope>NUCLEOTIDE SEQUENCE [LARGE SCALE GENOMIC DNA]</scope>
    <source>
        <strain evidence="3 4">Enr13</strain>
    </source>
</reference>
<dbReference type="PANTHER" id="PTHR42912:SF93">
    <property type="entry name" value="N6-ADENOSINE-METHYLTRANSFERASE TMT1A"/>
    <property type="match status" value="1"/>
</dbReference>
<dbReference type="EC" id="2.1.1.-" evidence="3"/>
<keyword evidence="3" id="KW-0808">Transferase</keyword>
<evidence type="ECO:0000256" key="1">
    <source>
        <dbReference type="SAM" id="MobiDB-lite"/>
    </source>
</evidence>
<dbReference type="Proteomes" id="UP000319004">
    <property type="component" value="Chromosome"/>
</dbReference>
<protein>
    <submittedName>
        <fullName evidence="3">Putative methyltransferase YcgJ</fullName>
        <ecNumber evidence="3">2.1.1.-</ecNumber>
    </submittedName>
</protein>
<feature type="region of interest" description="Disordered" evidence="1">
    <location>
        <begin position="32"/>
        <end position="52"/>
    </location>
</feature>
<dbReference type="InterPro" id="IPR013216">
    <property type="entry name" value="Methyltransf_11"/>
</dbReference>
<proteinExistence type="predicted"/>
<feature type="domain" description="Methyltransferase type 11" evidence="2">
    <location>
        <begin position="95"/>
        <end position="190"/>
    </location>
</feature>
<dbReference type="Gene3D" id="3.40.50.150">
    <property type="entry name" value="Vaccinia Virus protein VP39"/>
    <property type="match status" value="1"/>
</dbReference>
<keyword evidence="3" id="KW-0489">Methyltransferase</keyword>
<gene>
    <name evidence="3" type="primary">ycgJ_2</name>
    <name evidence="3" type="ORF">Enr13x_63180</name>
</gene>
<evidence type="ECO:0000313" key="4">
    <source>
        <dbReference type="Proteomes" id="UP000319004"/>
    </source>
</evidence>
<evidence type="ECO:0000259" key="2">
    <source>
        <dbReference type="Pfam" id="PF08241"/>
    </source>
</evidence>